<dbReference type="RefSeq" id="WP_317771961.1">
    <property type="nucleotide sequence ID" value="NZ_JAWMAJ010000052.1"/>
</dbReference>
<evidence type="ECO:0000313" key="2">
    <source>
        <dbReference type="Proteomes" id="UP001187346"/>
    </source>
</evidence>
<dbReference type="EMBL" id="JAWMAJ010000052">
    <property type="protein sequence ID" value="MDV7217760.1"/>
    <property type="molecule type" value="Genomic_DNA"/>
</dbReference>
<keyword evidence="2" id="KW-1185">Reference proteome</keyword>
<sequence>MSGLRTAEIPAAATRTRRCAECAGRLSRYNKENRCGACLRSRPATAPESLRVPARVWDVPEVQFALAERDFGRLCTLVRTLGNLRQDDMVTLTGLSQSFMSMLETGTRRLTNIDRIVGLLAGLNVPVELTGLVLRPQADPQTGHFRSPGRVPPSPVARAMASVGHGAVAGLPCPDGTR</sequence>
<reference evidence="1 2" key="1">
    <citation type="submission" date="2023-10" db="EMBL/GenBank/DDBJ databases">
        <title>Characterization of rhizosphere-enriched actinobacteria from wheat plants lab-grown on chernevaya soil.</title>
        <authorList>
            <person name="Tikhonova E.N."/>
            <person name="Konopkin A."/>
            <person name="Kravchenko I.K."/>
        </authorList>
    </citation>
    <scope>NUCLEOTIDE SEQUENCE [LARGE SCALE GENOMIC DNA]</scope>
    <source>
        <strain evidence="1 2">RR29</strain>
    </source>
</reference>
<dbReference type="Proteomes" id="UP001187346">
    <property type="component" value="Unassembled WGS sequence"/>
</dbReference>
<name>A0ABU4FEP4_9ACTN</name>
<dbReference type="SUPFAM" id="SSF47413">
    <property type="entry name" value="lambda repressor-like DNA-binding domains"/>
    <property type="match status" value="1"/>
</dbReference>
<accession>A0ABU4FEP4</accession>
<dbReference type="Gene3D" id="1.10.260.40">
    <property type="entry name" value="lambda repressor-like DNA-binding domains"/>
    <property type="match status" value="1"/>
</dbReference>
<dbReference type="InterPro" id="IPR001387">
    <property type="entry name" value="Cro/C1-type_HTH"/>
</dbReference>
<proteinExistence type="predicted"/>
<gene>
    <name evidence="1" type="ORF">R5A26_17550</name>
</gene>
<dbReference type="InterPro" id="IPR010982">
    <property type="entry name" value="Lambda_DNA-bd_dom_sf"/>
</dbReference>
<comment type="caution">
    <text evidence="1">The sequence shown here is derived from an EMBL/GenBank/DDBJ whole genome shotgun (WGS) entry which is preliminary data.</text>
</comment>
<protein>
    <submittedName>
        <fullName evidence="1">Helix-turn-helix domain-containing protein</fullName>
    </submittedName>
</protein>
<organism evidence="1 2">
    <name type="scientific">Streptomyces prunicolor</name>
    <dbReference type="NCBI Taxonomy" id="67348"/>
    <lineage>
        <taxon>Bacteria</taxon>
        <taxon>Bacillati</taxon>
        <taxon>Actinomycetota</taxon>
        <taxon>Actinomycetes</taxon>
        <taxon>Kitasatosporales</taxon>
        <taxon>Streptomycetaceae</taxon>
        <taxon>Streptomyces</taxon>
    </lineage>
</organism>
<dbReference type="CDD" id="cd00093">
    <property type="entry name" value="HTH_XRE"/>
    <property type="match status" value="1"/>
</dbReference>
<evidence type="ECO:0000313" key="1">
    <source>
        <dbReference type="EMBL" id="MDV7217760.1"/>
    </source>
</evidence>